<protein>
    <submittedName>
        <fullName evidence="8">DNA-binding transcriptional MocR family regulator</fullName>
    </submittedName>
</protein>
<dbReference type="EMBL" id="JACIGI010000008">
    <property type="protein sequence ID" value="MBB4285626.1"/>
    <property type="molecule type" value="Genomic_DNA"/>
</dbReference>
<feature type="domain" description="HTH gntR-type" evidence="7">
    <location>
        <begin position="15"/>
        <end position="83"/>
    </location>
</feature>
<keyword evidence="2" id="KW-0663">Pyridoxal phosphate</keyword>
<dbReference type="InterPro" id="IPR051446">
    <property type="entry name" value="HTH_trans_reg/aminotransferase"/>
</dbReference>
<evidence type="ECO:0000313" key="9">
    <source>
        <dbReference type="Proteomes" id="UP000555728"/>
    </source>
</evidence>
<dbReference type="InterPro" id="IPR000524">
    <property type="entry name" value="Tscrpt_reg_HTH_GntR"/>
</dbReference>
<dbReference type="Gene3D" id="3.40.640.10">
    <property type="entry name" value="Type I PLP-dependent aspartate aminotransferase-like (Major domain)"/>
    <property type="match status" value="1"/>
</dbReference>
<dbReference type="Gene3D" id="1.10.10.10">
    <property type="entry name" value="Winged helix-like DNA-binding domain superfamily/Winged helix DNA-binding domain"/>
    <property type="match status" value="1"/>
</dbReference>
<evidence type="ECO:0000256" key="6">
    <source>
        <dbReference type="SAM" id="MobiDB-lite"/>
    </source>
</evidence>
<evidence type="ECO:0000256" key="2">
    <source>
        <dbReference type="ARBA" id="ARBA00022898"/>
    </source>
</evidence>
<dbReference type="InterPro" id="IPR015424">
    <property type="entry name" value="PyrdxlP-dep_Trfase"/>
</dbReference>
<dbReference type="GO" id="GO:0003677">
    <property type="term" value="F:DNA binding"/>
    <property type="evidence" value="ECO:0007669"/>
    <property type="project" value="UniProtKB-KW"/>
</dbReference>
<evidence type="ECO:0000256" key="3">
    <source>
        <dbReference type="ARBA" id="ARBA00023015"/>
    </source>
</evidence>
<dbReference type="SUPFAM" id="SSF53383">
    <property type="entry name" value="PLP-dependent transferases"/>
    <property type="match status" value="1"/>
</dbReference>
<comment type="similarity">
    <text evidence="1">In the C-terminal section; belongs to the class-I pyridoxal-phosphate-dependent aminotransferase family.</text>
</comment>
<dbReference type="InterPro" id="IPR004839">
    <property type="entry name" value="Aminotransferase_I/II_large"/>
</dbReference>
<keyword evidence="3" id="KW-0805">Transcription regulation</keyword>
<keyword evidence="4 8" id="KW-0238">DNA-binding</keyword>
<dbReference type="Pfam" id="PF00392">
    <property type="entry name" value="GntR"/>
    <property type="match status" value="1"/>
</dbReference>
<dbReference type="InterPro" id="IPR036388">
    <property type="entry name" value="WH-like_DNA-bd_sf"/>
</dbReference>
<evidence type="ECO:0000313" key="8">
    <source>
        <dbReference type="EMBL" id="MBB4285626.1"/>
    </source>
</evidence>
<dbReference type="Pfam" id="PF00155">
    <property type="entry name" value="Aminotran_1_2"/>
    <property type="match status" value="1"/>
</dbReference>
<accession>A0A7W6RYY2</accession>
<proteinExistence type="inferred from homology"/>
<dbReference type="GO" id="GO:0030170">
    <property type="term" value="F:pyridoxal phosphate binding"/>
    <property type="evidence" value="ECO:0007669"/>
    <property type="project" value="InterPro"/>
</dbReference>
<dbReference type="InterPro" id="IPR015421">
    <property type="entry name" value="PyrdxlP-dep_Trfase_major"/>
</dbReference>
<keyword evidence="9" id="KW-1185">Reference proteome</keyword>
<feature type="region of interest" description="Disordered" evidence="6">
    <location>
        <begin position="84"/>
        <end position="109"/>
    </location>
</feature>
<comment type="caution">
    <text evidence="8">The sequence shown here is derived from an EMBL/GenBank/DDBJ whole genome shotgun (WGS) entry which is preliminary data.</text>
</comment>
<dbReference type="PANTHER" id="PTHR46577">
    <property type="entry name" value="HTH-TYPE TRANSCRIPTIONAL REGULATORY PROTEIN GABR"/>
    <property type="match status" value="1"/>
</dbReference>
<dbReference type="SUPFAM" id="SSF46785">
    <property type="entry name" value="Winged helix' DNA-binding domain"/>
    <property type="match status" value="1"/>
</dbReference>
<dbReference type="RefSeq" id="WP_184433123.1">
    <property type="nucleotide sequence ID" value="NZ_JACIGI010000008.1"/>
</dbReference>
<keyword evidence="5" id="KW-0804">Transcription</keyword>
<evidence type="ECO:0000256" key="1">
    <source>
        <dbReference type="ARBA" id="ARBA00005384"/>
    </source>
</evidence>
<dbReference type="SMART" id="SM00345">
    <property type="entry name" value="HTH_GNTR"/>
    <property type="match status" value="1"/>
</dbReference>
<dbReference type="CDD" id="cd07377">
    <property type="entry name" value="WHTH_GntR"/>
    <property type="match status" value="1"/>
</dbReference>
<evidence type="ECO:0000259" key="7">
    <source>
        <dbReference type="PROSITE" id="PS50949"/>
    </source>
</evidence>
<dbReference type="InterPro" id="IPR015422">
    <property type="entry name" value="PyrdxlP-dep_Trfase_small"/>
</dbReference>
<evidence type="ECO:0000256" key="5">
    <source>
        <dbReference type="ARBA" id="ARBA00023163"/>
    </source>
</evidence>
<dbReference type="InterPro" id="IPR036390">
    <property type="entry name" value="WH_DNA-bd_sf"/>
</dbReference>
<name>A0A7W6RYY2_9PROT</name>
<evidence type="ECO:0000256" key="4">
    <source>
        <dbReference type="ARBA" id="ARBA00023125"/>
    </source>
</evidence>
<dbReference type="Gene3D" id="3.90.1150.10">
    <property type="entry name" value="Aspartate Aminotransferase, domain 1"/>
    <property type="match status" value="1"/>
</dbReference>
<reference evidence="8 9" key="1">
    <citation type="submission" date="2020-08" db="EMBL/GenBank/DDBJ databases">
        <title>Genome sequencing of Purple Non-Sulfur Bacteria from various extreme environments.</title>
        <authorList>
            <person name="Mayer M."/>
        </authorList>
    </citation>
    <scope>NUCLEOTIDE SEQUENCE [LARGE SCALE GENOMIC DNA]</scope>
    <source>
        <strain evidence="8 9">JA135</strain>
    </source>
</reference>
<dbReference type="AlphaFoldDB" id="A0A7W6RYY2"/>
<dbReference type="GO" id="GO:0003700">
    <property type="term" value="F:DNA-binding transcription factor activity"/>
    <property type="evidence" value="ECO:0007669"/>
    <property type="project" value="InterPro"/>
</dbReference>
<dbReference type="PANTHER" id="PTHR46577:SF1">
    <property type="entry name" value="HTH-TYPE TRANSCRIPTIONAL REGULATORY PROTEIN GABR"/>
    <property type="match status" value="1"/>
</dbReference>
<dbReference type="CDD" id="cd00609">
    <property type="entry name" value="AAT_like"/>
    <property type="match status" value="1"/>
</dbReference>
<sequence length="486" mass="50174">MTDSSWRPPVLAPDRPVYRAIAEALAADIAAGRLAVGARLPTHRALAESLGVTVTTVTRAYAEAARRGLVDGTVGRGTFVRAAAAPDSDPVSESEPETATGEIALRIPPPPAGGVDAARRPVDLGPNLPAPVGAEALLAETLATLGADPAGLAPFLGYQPDLGAPSHRAAGAAWIARAGLPEDPASVAVTAGVQHGIACALMTLVRPGEPLLCGAVTYPGLRLLADRHGARLIGVALDEDGLVPEALDEAARRHGARAVFCVPTLQNPTGVVVSARRREALAAVAARRGLTVIEDDVYGLLPARRPPPIAALIPERTVFLTGTAKALAPGLRVGFARVPPGLRASFGATLRATMWMAPALMVEVAARWIADGRAETLLAAQRRAVAARQAIAADTLAGLGWHGPEGAIHLWVRLPAPWRAEALRDALAERGVLVLPAATFHVGEQAPPEAVRLCLGAEPDPERLRGALALVREVIETGPAATTTGP</sequence>
<gene>
    <name evidence="8" type="ORF">GGD88_001345</name>
</gene>
<dbReference type="PROSITE" id="PS50949">
    <property type="entry name" value="HTH_GNTR"/>
    <property type="match status" value="1"/>
</dbReference>
<dbReference type="Proteomes" id="UP000555728">
    <property type="component" value="Unassembled WGS sequence"/>
</dbReference>
<organism evidence="8 9">
    <name type="scientific">Roseospira goensis</name>
    <dbReference type="NCBI Taxonomy" id="391922"/>
    <lineage>
        <taxon>Bacteria</taxon>
        <taxon>Pseudomonadati</taxon>
        <taxon>Pseudomonadota</taxon>
        <taxon>Alphaproteobacteria</taxon>
        <taxon>Rhodospirillales</taxon>
        <taxon>Rhodospirillaceae</taxon>
        <taxon>Roseospira</taxon>
    </lineage>
</organism>